<dbReference type="EMBL" id="JBEZFP010000001">
    <property type="protein sequence ID" value="MEU8132031.1"/>
    <property type="molecule type" value="Genomic_DNA"/>
</dbReference>
<dbReference type="SUPFAM" id="SSF47413">
    <property type="entry name" value="lambda repressor-like DNA-binding domains"/>
    <property type="match status" value="1"/>
</dbReference>
<dbReference type="RefSeq" id="WP_358347173.1">
    <property type="nucleotide sequence ID" value="NZ_JBEZFP010000001.1"/>
</dbReference>
<comment type="caution">
    <text evidence="2">The sequence shown here is derived from an EMBL/GenBank/DDBJ whole genome shotgun (WGS) entry which is preliminary data.</text>
</comment>
<proteinExistence type="predicted"/>
<protein>
    <submittedName>
        <fullName evidence="2">Helix-turn-helix transcriptional regulator</fullName>
    </submittedName>
</protein>
<evidence type="ECO:0000313" key="2">
    <source>
        <dbReference type="EMBL" id="MEU8132031.1"/>
    </source>
</evidence>
<evidence type="ECO:0000313" key="3">
    <source>
        <dbReference type="Proteomes" id="UP001551482"/>
    </source>
</evidence>
<dbReference type="InterPro" id="IPR010982">
    <property type="entry name" value="Lambda_DNA-bd_dom_sf"/>
</dbReference>
<dbReference type="Gene3D" id="1.10.260.40">
    <property type="entry name" value="lambda repressor-like DNA-binding domains"/>
    <property type="match status" value="1"/>
</dbReference>
<dbReference type="SMART" id="SM00530">
    <property type="entry name" value="HTH_XRE"/>
    <property type="match status" value="1"/>
</dbReference>
<evidence type="ECO:0000259" key="1">
    <source>
        <dbReference type="PROSITE" id="PS50943"/>
    </source>
</evidence>
<dbReference type="CDD" id="cd00093">
    <property type="entry name" value="HTH_XRE"/>
    <property type="match status" value="1"/>
</dbReference>
<feature type="domain" description="HTH cro/C1-type" evidence="1">
    <location>
        <begin position="16"/>
        <end position="58"/>
    </location>
</feature>
<keyword evidence="3" id="KW-1185">Reference proteome</keyword>
<accession>A0ABV3D8F4</accession>
<organism evidence="2 3">
    <name type="scientific">Streptodolium elevatio</name>
    <dbReference type="NCBI Taxonomy" id="3157996"/>
    <lineage>
        <taxon>Bacteria</taxon>
        <taxon>Bacillati</taxon>
        <taxon>Actinomycetota</taxon>
        <taxon>Actinomycetes</taxon>
        <taxon>Kitasatosporales</taxon>
        <taxon>Streptomycetaceae</taxon>
        <taxon>Streptodolium</taxon>
    </lineage>
</organism>
<reference evidence="2 3" key="1">
    <citation type="submission" date="2024-06" db="EMBL/GenBank/DDBJ databases">
        <title>The Natural Products Discovery Center: Release of the First 8490 Sequenced Strains for Exploring Actinobacteria Biosynthetic Diversity.</title>
        <authorList>
            <person name="Kalkreuter E."/>
            <person name="Kautsar S.A."/>
            <person name="Yang D."/>
            <person name="Bader C.D."/>
            <person name="Teijaro C.N."/>
            <person name="Fluegel L."/>
            <person name="Davis C.M."/>
            <person name="Simpson J.R."/>
            <person name="Lauterbach L."/>
            <person name="Steele A.D."/>
            <person name="Gui C."/>
            <person name="Meng S."/>
            <person name="Li G."/>
            <person name="Viehrig K."/>
            <person name="Ye F."/>
            <person name="Su P."/>
            <person name="Kiefer A.F."/>
            <person name="Nichols A."/>
            <person name="Cepeda A.J."/>
            <person name="Yan W."/>
            <person name="Fan B."/>
            <person name="Jiang Y."/>
            <person name="Adhikari A."/>
            <person name="Zheng C.-J."/>
            <person name="Schuster L."/>
            <person name="Cowan T.M."/>
            <person name="Smanski M.J."/>
            <person name="Chevrette M.G."/>
            <person name="De Carvalho L.P.S."/>
            <person name="Shen B."/>
        </authorList>
    </citation>
    <scope>NUCLEOTIDE SEQUENCE [LARGE SCALE GENOMIC DNA]</scope>
    <source>
        <strain evidence="2 3">NPDC048946</strain>
    </source>
</reference>
<dbReference type="Proteomes" id="UP001551482">
    <property type="component" value="Unassembled WGS sequence"/>
</dbReference>
<gene>
    <name evidence="2" type="ORF">AB0C36_00825</name>
</gene>
<dbReference type="InterPro" id="IPR043917">
    <property type="entry name" value="DUF5753"/>
</dbReference>
<dbReference type="Pfam" id="PF13560">
    <property type="entry name" value="HTH_31"/>
    <property type="match status" value="1"/>
</dbReference>
<sequence length="280" mass="31319">MSTDHQHARASLGARLRELRTDAGLTGREVARRLDWPPSKVSKLETGRQTPSTGDLEAWARIVERPDAAHELCALLRSFETRYRTWKRQLATGHRARQEAGVIEMQRTRTLRGFESGIIPGIFQTADYARNVLTRYAELRGTPRDIEPAVNARMKRQEALYAPGRRIHALLWEGALRVLVCPPDVLAGQLDRLSGVLGLSNVSLGVIPFEAPLGVAPGDGFWIYDHRLVISETWHAEMWLDDHDSITLFTTIWDSLSSAAVHGQKAQRLIARAHAALRTG</sequence>
<dbReference type="Pfam" id="PF19054">
    <property type="entry name" value="DUF5753"/>
    <property type="match status" value="1"/>
</dbReference>
<dbReference type="InterPro" id="IPR001387">
    <property type="entry name" value="Cro/C1-type_HTH"/>
</dbReference>
<name>A0ABV3D8F4_9ACTN</name>
<dbReference type="PROSITE" id="PS50943">
    <property type="entry name" value="HTH_CROC1"/>
    <property type="match status" value="1"/>
</dbReference>